<organism evidence="3">
    <name type="scientific">Brachypodium distachyon</name>
    <name type="common">Purple false brome</name>
    <name type="synonym">Trachynia distachya</name>
    <dbReference type="NCBI Taxonomy" id="15368"/>
    <lineage>
        <taxon>Eukaryota</taxon>
        <taxon>Viridiplantae</taxon>
        <taxon>Streptophyta</taxon>
        <taxon>Embryophyta</taxon>
        <taxon>Tracheophyta</taxon>
        <taxon>Spermatophyta</taxon>
        <taxon>Magnoliopsida</taxon>
        <taxon>Liliopsida</taxon>
        <taxon>Poales</taxon>
        <taxon>Poaceae</taxon>
        <taxon>BOP clade</taxon>
        <taxon>Pooideae</taxon>
        <taxon>Stipodae</taxon>
        <taxon>Brachypodieae</taxon>
        <taxon>Brachypodium</taxon>
    </lineage>
</organism>
<gene>
    <name evidence="3" type="primary">LOC104584836</name>
    <name evidence="2" type="ORF">BRADI_4g02860v3</name>
</gene>
<dbReference type="RefSeq" id="XP_014757537.1">
    <property type="nucleotide sequence ID" value="XM_014902051.2"/>
</dbReference>
<dbReference type="Gramene" id="KQJ86010">
    <property type="protein sequence ID" value="KQJ86010"/>
    <property type="gene ID" value="BRADI_4g02860v3"/>
</dbReference>
<dbReference type="AlphaFoldDB" id="I1IGV6"/>
<evidence type="ECO:0000313" key="3">
    <source>
        <dbReference type="EnsemblPlants" id="KQJ86010"/>
    </source>
</evidence>
<dbReference type="InterPro" id="IPR055411">
    <property type="entry name" value="LRR_FXL15/At3g58940/PEG3-like"/>
</dbReference>
<evidence type="ECO:0000313" key="4">
    <source>
        <dbReference type="Proteomes" id="UP000008810"/>
    </source>
</evidence>
<evidence type="ECO:0000259" key="1">
    <source>
        <dbReference type="Pfam" id="PF24758"/>
    </source>
</evidence>
<dbReference type="OrthoDB" id="688227at2759"/>
<feature type="domain" description="F-box/LRR-repeat protein 15/At3g58940/PEG3-like LRR" evidence="1">
    <location>
        <begin position="153"/>
        <end position="382"/>
    </location>
</feature>
<evidence type="ECO:0000313" key="2">
    <source>
        <dbReference type="EMBL" id="KQJ86010.1"/>
    </source>
</evidence>
<proteinExistence type="predicted"/>
<name>I1IGV6_BRADI</name>
<dbReference type="Pfam" id="PF24758">
    <property type="entry name" value="LRR_At5g56370"/>
    <property type="match status" value="1"/>
</dbReference>
<keyword evidence="4" id="KW-1185">Reference proteome</keyword>
<reference evidence="2 3" key="1">
    <citation type="journal article" date="2010" name="Nature">
        <title>Genome sequencing and analysis of the model grass Brachypodium distachyon.</title>
        <authorList>
            <consortium name="International Brachypodium Initiative"/>
        </authorList>
    </citation>
    <scope>NUCLEOTIDE SEQUENCE [LARGE SCALE GENOMIC DNA]</scope>
    <source>
        <strain evidence="2 3">Bd21</strain>
    </source>
</reference>
<dbReference type="GeneID" id="104584836"/>
<dbReference type="KEGG" id="bdi:104584836"/>
<dbReference type="PANTHER" id="PTHR32141">
    <property type="match status" value="1"/>
</dbReference>
<dbReference type="eggNOG" id="ENOG502R6HN">
    <property type="taxonomic scope" value="Eukaryota"/>
</dbReference>
<dbReference type="EnsemblPlants" id="KQJ86010">
    <property type="protein sequence ID" value="KQJ86010"/>
    <property type="gene ID" value="BRADI_4g02860v3"/>
</dbReference>
<protein>
    <recommendedName>
        <fullName evidence="1">F-box/LRR-repeat protein 15/At3g58940/PEG3-like LRR domain-containing protein</fullName>
    </recommendedName>
</protein>
<dbReference type="OMA" id="TNRHADW"/>
<dbReference type="Proteomes" id="UP000008810">
    <property type="component" value="Chromosome 4"/>
</dbReference>
<dbReference type="HOGENOM" id="CLU_029076_0_0_1"/>
<sequence>MAASRAEEIVLEAVRSDLTPEPCATQSLRRPLVRLLPRAAASQANWRALPRPAVSALFLHLPVLDLFRLGHLFTPRWLEVWRGDPFEVHDAQFARLPIPRSRVADAIGTVLDMYLAAAEEDEDVEGGTYGAVGHGRVKSFRVESTEWRAEHAARWCAALQRGGAFEVVLFNRGFSGDPPVLAPVPRGLRECVSLRVLHLGFFTVEAGELDALARAIQLGLHGCACRPGVVEGVVAGCRQLEKLWVHDGSLEHVAVRSSPQLWRLSMLRTASRSLTVDDAPLLQVIFPGSAATLRISRLPMLRRLLCLDLANTSLEIKGDQVDSRPPPRIGCWQVPDYRQQDVRPKMRSVVMLRLIVDYAELGAMTPLAVEETLRRFPRVSSLFIQRKKDVTEAEGLASITDPHYLDLFRGVECVGRTLQCITLLNFQGGKIEMALAKAILATAKALGTIVLTHDDDRPGIADALLEADQALDQSPRNCNNPLLPLRIVHQTMSGFEYNARLG</sequence>
<reference evidence="2" key="2">
    <citation type="submission" date="2017-06" db="EMBL/GenBank/DDBJ databases">
        <title>WGS assembly of Brachypodium distachyon.</title>
        <authorList>
            <consortium name="The International Brachypodium Initiative"/>
            <person name="Lucas S."/>
            <person name="Harmon-Smith M."/>
            <person name="Lail K."/>
            <person name="Tice H."/>
            <person name="Grimwood J."/>
            <person name="Bruce D."/>
            <person name="Barry K."/>
            <person name="Shu S."/>
            <person name="Lindquist E."/>
            <person name="Wang M."/>
            <person name="Pitluck S."/>
            <person name="Vogel J.P."/>
            <person name="Garvin D.F."/>
            <person name="Mockler T.C."/>
            <person name="Schmutz J."/>
            <person name="Rokhsar D."/>
            <person name="Bevan M.W."/>
        </authorList>
    </citation>
    <scope>NUCLEOTIDE SEQUENCE</scope>
    <source>
        <strain evidence="2">Bd21</strain>
    </source>
</reference>
<dbReference type="InterPro" id="IPR055302">
    <property type="entry name" value="F-box_dom-containing"/>
</dbReference>
<dbReference type="EMBL" id="CM000883">
    <property type="protein sequence ID" value="KQJ86010.1"/>
    <property type="molecule type" value="Genomic_DNA"/>
</dbReference>
<reference evidence="3" key="3">
    <citation type="submission" date="2018-08" db="UniProtKB">
        <authorList>
            <consortium name="EnsemblPlants"/>
        </authorList>
    </citation>
    <scope>IDENTIFICATION</scope>
    <source>
        <strain evidence="3">cv. Bd21</strain>
    </source>
</reference>
<dbReference type="PANTHER" id="PTHR32141:SF97">
    <property type="entry name" value="OS04G0231400 PROTEIN"/>
    <property type="match status" value="1"/>
</dbReference>
<accession>I1IGV6</accession>
<dbReference type="FunCoup" id="I1IGV6">
    <property type="interactions" value="252"/>
</dbReference>